<dbReference type="SUPFAM" id="SSF48264">
    <property type="entry name" value="Cytochrome P450"/>
    <property type="match status" value="1"/>
</dbReference>
<dbReference type="GO" id="GO:0004497">
    <property type="term" value="F:monooxygenase activity"/>
    <property type="evidence" value="ECO:0007669"/>
    <property type="project" value="UniProtKB-KW"/>
</dbReference>
<accession>A0A165UVE4</accession>
<comment type="similarity">
    <text evidence="3 10">Belongs to the cytochrome P450 family.</text>
</comment>
<dbReference type="InParanoid" id="A0A165UVE4"/>
<comment type="pathway">
    <text evidence="2">Secondary metabolite biosynthesis.</text>
</comment>
<evidence type="ECO:0000256" key="8">
    <source>
        <dbReference type="ARBA" id="ARBA00023033"/>
    </source>
</evidence>
<dbReference type="Gene3D" id="1.10.630.10">
    <property type="entry name" value="Cytochrome P450"/>
    <property type="match status" value="1"/>
</dbReference>
<feature type="non-terminal residue" evidence="11">
    <location>
        <position position="1"/>
    </location>
</feature>
<evidence type="ECO:0000313" key="11">
    <source>
        <dbReference type="EMBL" id="KZT28759.1"/>
    </source>
</evidence>
<dbReference type="InterPro" id="IPR036396">
    <property type="entry name" value="Cyt_P450_sf"/>
</dbReference>
<evidence type="ECO:0000256" key="9">
    <source>
        <dbReference type="PIRSR" id="PIRSR602401-1"/>
    </source>
</evidence>
<evidence type="ECO:0000256" key="10">
    <source>
        <dbReference type="RuleBase" id="RU000461"/>
    </source>
</evidence>
<dbReference type="PANTHER" id="PTHR24305">
    <property type="entry name" value="CYTOCHROME P450"/>
    <property type="match status" value="1"/>
</dbReference>
<dbReference type="Pfam" id="PF00067">
    <property type="entry name" value="p450"/>
    <property type="match status" value="1"/>
</dbReference>
<dbReference type="GO" id="GO:0005506">
    <property type="term" value="F:iron ion binding"/>
    <property type="evidence" value="ECO:0007669"/>
    <property type="project" value="InterPro"/>
</dbReference>
<dbReference type="AlphaFoldDB" id="A0A165UVE4"/>
<dbReference type="GO" id="GO:0016705">
    <property type="term" value="F:oxidoreductase activity, acting on paired donors, with incorporation or reduction of molecular oxygen"/>
    <property type="evidence" value="ECO:0007669"/>
    <property type="project" value="InterPro"/>
</dbReference>
<keyword evidence="8 10" id="KW-0503">Monooxygenase</keyword>
<organism evidence="11 12">
    <name type="scientific">Neolentinus lepideus HHB14362 ss-1</name>
    <dbReference type="NCBI Taxonomy" id="1314782"/>
    <lineage>
        <taxon>Eukaryota</taxon>
        <taxon>Fungi</taxon>
        <taxon>Dikarya</taxon>
        <taxon>Basidiomycota</taxon>
        <taxon>Agaricomycotina</taxon>
        <taxon>Agaricomycetes</taxon>
        <taxon>Gloeophyllales</taxon>
        <taxon>Gloeophyllaceae</taxon>
        <taxon>Neolentinus</taxon>
    </lineage>
</organism>
<protein>
    <submittedName>
        <fullName evidence="11">Cytochrome P450</fullName>
    </submittedName>
</protein>
<dbReference type="PANTHER" id="PTHR24305:SF166">
    <property type="entry name" value="CYTOCHROME P450 12A4, MITOCHONDRIAL-RELATED"/>
    <property type="match status" value="1"/>
</dbReference>
<evidence type="ECO:0000256" key="6">
    <source>
        <dbReference type="ARBA" id="ARBA00023002"/>
    </source>
</evidence>
<evidence type="ECO:0000256" key="2">
    <source>
        <dbReference type="ARBA" id="ARBA00005179"/>
    </source>
</evidence>
<keyword evidence="5 9" id="KW-0479">Metal-binding</keyword>
<dbReference type="GO" id="GO:0020037">
    <property type="term" value="F:heme binding"/>
    <property type="evidence" value="ECO:0007669"/>
    <property type="project" value="InterPro"/>
</dbReference>
<dbReference type="PROSITE" id="PS00086">
    <property type="entry name" value="CYTOCHROME_P450"/>
    <property type="match status" value="1"/>
</dbReference>
<keyword evidence="7 9" id="KW-0408">Iron</keyword>
<evidence type="ECO:0000313" key="12">
    <source>
        <dbReference type="Proteomes" id="UP000076761"/>
    </source>
</evidence>
<dbReference type="OrthoDB" id="1470350at2759"/>
<keyword evidence="12" id="KW-1185">Reference proteome</keyword>
<proteinExistence type="inferred from homology"/>
<evidence type="ECO:0000256" key="3">
    <source>
        <dbReference type="ARBA" id="ARBA00010617"/>
    </source>
</evidence>
<sequence length="504" mass="56496">QDNASFLWGHEWDVFSNIVGSKFTEWFNRYGPVYRMKGAFFHPDILVIADHAAINHIMSTNSYNYVKAPFFSPVVERLIGRGIIWSEGSLHKRFRRLMDSTFSPAKIRDMSPEVFEATSNLCTRLVQHLQNHHGEATIDALSWASSATLDVIGRVGFGYDFKAGESEEADEIKEGWAEQVIAGMSPTAFYAEVVLRAFPILLSLPVKSMQAQGRMKVTMDKLSRRLIDSAEASSFVEERKGVNFLATMCRSMFPRWELGPYLTMTVNASGEGKMTTQETIDNVRAYSIAGYETSAMTASMVLWELAKQPSCQQKLREELVKLGREPSYDDLSSSSELQYLDAVVKEGLRCYPAAANYGRVALEDDVLPLDTPITTPSGEVVTEIRIQAGQAINLPHISINTLESVWEDGQSFRPERWIEPNGLPPKSKTLTSWSNMMTFSMGPRMCLGYRLAILELKAILAVLVRNFTFELTDDKVEKRYAVVLQPKVVGKEGPQLPLKVTISA</sequence>
<dbReference type="Proteomes" id="UP000076761">
    <property type="component" value="Unassembled WGS sequence"/>
</dbReference>
<dbReference type="InterPro" id="IPR002401">
    <property type="entry name" value="Cyt_P450_E_grp-I"/>
</dbReference>
<comment type="cofactor">
    <cofactor evidence="1 9">
        <name>heme</name>
        <dbReference type="ChEBI" id="CHEBI:30413"/>
    </cofactor>
</comment>
<evidence type="ECO:0000256" key="1">
    <source>
        <dbReference type="ARBA" id="ARBA00001971"/>
    </source>
</evidence>
<dbReference type="InterPro" id="IPR017972">
    <property type="entry name" value="Cyt_P450_CS"/>
</dbReference>
<dbReference type="InterPro" id="IPR050121">
    <property type="entry name" value="Cytochrome_P450_monoxygenase"/>
</dbReference>
<gene>
    <name evidence="11" type="ORF">NEOLEDRAFT_1057623</name>
</gene>
<keyword evidence="4 9" id="KW-0349">Heme</keyword>
<evidence type="ECO:0000256" key="5">
    <source>
        <dbReference type="ARBA" id="ARBA00022723"/>
    </source>
</evidence>
<evidence type="ECO:0000256" key="7">
    <source>
        <dbReference type="ARBA" id="ARBA00023004"/>
    </source>
</evidence>
<dbReference type="STRING" id="1314782.A0A165UVE4"/>
<dbReference type="InterPro" id="IPR001128">
    <property type="entry name" value="Cyt_P450"/>
</dbReference>
<feature type="binding site" description="axial binding residue" evidence="9">
    <location>
        <position position="446"/>
    </location>
    <ligand>
        <name>heme</name>
        <dbReference type="ChEBI" id="CHEBI:30413"/>
    </ligand>
    <ligandPart>
        <name>Fe</name>
        <dbReference type="ChEBI" id="CHEBI:18248"/>
    </ligandPart>
</feature>
<reference evidence="11 12" key="1">
    <citation type="journal article" date="2016" name="Mol. Biol. Evol.">
        <title>Comparative Genomics of Early-Diverging Mushroom-Forming Fungi Provides Insights into the Origins of Lignocellulose Decay Capabilities.</title>
        <authorList>
            <person name="Nagy L.G."/>
            <person name="Riley R."/>
            <person name="Tritt A."/>
            <person name="Adam C."/>
            <person name="Daum C."/>
            <person name="Floudas D."/>
            <person name="Sun H."/>
            <person name="Yadav J.S."/>
            <person name="Pangilinan J."/>
            <person name="Larsson K.H."/>
            <person name="Matsuura K."/>
            <person name="Barry K."/>
            <person name="Labutti K."/>
            <person name="Kuo R."/>
            <person name="Ohm R.A."/>
            <person name="Bhattacharya S.S."/>
            <person name="Shirouzu T."/>
            <person name="Yoshinaga Y."/>
            <person name="Martin F.M."/>
            <person name="Grigoriev I.V."/>
            <person name="Hibbett D.S."/>
        </authorList>
    </citation>
    <scope>NUCLEOTIDE SEQUENCE [LARGE SCALE GENOMIC DNA]</scope>
    <source>
        <strain evidence="11 12">HHB14362 ss-1</strain>
    </source>
</reference>
<name>A0A165UVE4_9AGAM</name>
<dbReference type="EMBL" id="KV425556">
    <property type="protein sequence ID" value="KZT28759.1"/>
    <property type="molecule type" value="Genomic_DNA"/>
</dbReference>
<keyword evidence="6 10" id="KW-0560">Oxidoreductase</keyword>
<evidence type="ECO:0000256" key="4">
    <source>
        <dbReference type="ARBA" id="ARBA00022617"/>
    </source>
</evidence>
<dbReference type="PRINTS" id="PR00463">
    <property type="entry name" value="EP450I"/>
</dbReference>
<dbReference type="PRINTS" id="PR00385">
    <property type="entry name" value="P450"/>
</dbReference>